<feature type="domain" description="Quercetin 2,3-dioxygenase C-terminal cupin" evidence="4">
    <location>
        <begin position="146"/>
        <end position="230"/>
    </location>
</feature>
<dbReference type="InterPro" id="IPR041602">
    <property type="entry name" value="Quercetinase_C"/>
</dbReference>
<keyword evidence="6" id="KW-1185">Reference proteome</keyword>
<proteinExistence type="inferred from homology"/>
<dbReference type="Pfam" id="PF17954">
    <property type="entry name" value="Pirin_C_2"/>
    <property type="match status" value="1"/>
</dbReference>
<dbReference type="EMBL" id="JAPDFL010000001">
    <property type="protein sequence ID" value="MCW1933139.1"/>
    <property type="molecule type" value="Genomic_DNA"/>
</dbReference>
<comment type="caution">
    <text evidence="5">The sequence shown here is derived from an EMBL/GenBank/DDBJ whole genome shotgun (WGS) entry which is preliminary data.</text>
</comment>
<dbReference type="PANTHER" id="PTHR43212:SF3">
    <property type="entry name" value="QUERCETIN 2,3-DIOXYGENASE"/>
    <property type="match status" value="1"/>
</dbReference>
<feature type="domain" description="Pirin N-terminal" evidence="3">
    <location>
        <begin position="10"/>
        <end position="120"/>
    </location>
</feature>
<accession>A0ABT3H026</accession>
<evidence type="ECO:0000259" key="4">
    <source>
        <dbReference type="Pfam" id="PF17954"/>
    </source>
</evidence>
<evidence type="ECO:0000256" key="2">
    <source>
        <dbReference type="RuleBase" id="RU003457"/>
    </source>
</evidence>
<dbReference type="Proteomes" id="UP001208938">
    <property type="component" value="Unassembled WGS sequence"/>
</dbReference>
<sequence>MSILIHDRMNRGRTQRGWLDSFHSFSFGGFRDPMRMGFGALRVINEDWIIPGAGFGRHDHAEMDILTIVLSGGLRHEDSLGNAAVITPGEVQLMQAGSGIAHSEKNASDTQTVHLLQIWLIPDRTGDAPRYQSAALPQGDGSWQVLASGVEGAAPLHLWSDTRVSIVSAQAGAVTTFPDGKNRQFFVQMVAGSALMQGEKLVEGDGLQVTRDTLPALEWQSDGQALLFDLAL</sequence>
<dbReference type="Pfam" id="PF02678">
    <property type="entry name" value="Pirin"/>
    <property type="match status" value="1"/>
</dbReference>
<evidence type="ECO:0000313" key="6">
    <source>
        <dbReference type="Proteomes" id="UP001208938"/>
    </source>
</evidence>
<evidence type="ECO:0000259" key="3">
    <source>
        <dbReference type="Pfam" id="PF02678"/>
    </source>
</evidence>
<gene>
    <name evidence="5" type="ORF">OKW52_12950</name>
</gene>
<dbReference type="CDD" id="cd02910">
    <property type="entry name" value="cupin_Yhhw_N"/>
    <property type="match status" value="1"/>
</dbReference>
<comment type="similarity">
    <text evidence="1 2">Belongs to the pirin family.</text>
</comment>
<evidence type="ECO:0000256" key="1">
    <source>
        <dbReference type="ARBA" id="ARBA00008416"/>
    </source>
</evidence>
<dbReference type="SUPFAM" id="SSF51182">
    <property type="entry name" value="RmlC-like cupins"/>
    <property type="match status" value="1"/>
</dbReference>
<dbReference type="RefSeq" id="WP_264506086.1">
    <property type="nucleotide sequence ID" value="NZ_JAPDFL010000001.1"/>
</dbReference>
<dbReference type="InterPro" id="IPR014710">
    <property type="entry name" value="RmlC-like_jellyroll"/>
</dbReference>
<protein>
    <submittedName>
        <fullName evidence="5">Pirin family protein</fullName>
    </submittedName>
</protein>
<dbReference type="InterPro" id="IPR003829">
    <property type="entry name" value="Pirin_N_dom"/>
</dbReference>
<dbReference type="InterPro" id="IPR012093">
    <property type="entry name" value="Pirin"/>
</dbReference>
<dbReference type="PIRSF" id="PIRSF006232">
    <property type="entry name" value="Pirin"/>
    <property type="match status" value="1"/>
</dbReference>
<dbReference type="PANTHER" id="PTHR43212">
    <property type="entry name" value="QUERCETIN 2,3-DIOXYGENASE"/>
    <property type="match status" value="1"/>
</dbReference>
<evidence type="ECO:0000313" key="5">
    <source>
        <dbReference type="EMBL" id="MCW1933139.1"/>
    </source>
</evidence>
<organism evidence="5 6">
    <name type="scientific">Pararhodobacter zhoushanensis</name>
    <dbReference type="NCBI Taxonomy" id="2479545"/>
    <lineage>
        <taxon>Bacteria</taxon>
        <taxon>Pseudomonadati</taxon>
        <taxon>Pseudomonadota</taxon>
        <taxon>Alphaproteobacteria</taxon>
        <taxon>Rhodobacterales</taxon>
        <taxon>Paracoccaceae</taxon>
        <taxon>Pararhodobacter</taxon>
    </lineage>
</organism>
<reference evidence="5 6" key="1">
    <citation type="submission" date="2022-10" db="EMBL/GenBank/DDBJ databases">
        <title>Pararhodobacter sp. nov., isolated from marine algae.</title>
        <authorList>
            <person name="Choi B.J."/>
            <person name="Kim J.M."/>
            <person name="Lee J.K."/>
            <person name="Choi D.G."/>
            <person name="Jeon C.O."/>
        </authorList>
    </citation>
    <scope>NUCLEOTIDE SEQUENCE [LARGE SCALE GENOMIC DNA]</scope>
    <source>
        <strain evidence="5 6">ZQ420</strain>
    </source>
</reference>
<dbReference type="InterPro" id="IPR011051">
    <property type="entry name" value="RmlC_Cupin_sf"/>
</dbReference>
<name>A0ABT3H026_9RHOB</name>
<dbReference type="Gene3D" id="2.60.120.10">
    <property type="entry name" value="Jelly Rolls"/>
    <property type="match status" value="2"/>
</dbReference>